<sequence length="113" mass="12653">MEIVCVRCKRDLCVQKATMSALMDKDEVTQTSRRAIEAIVQDFYTDLFRSSIPVARSVIHPADEAPPILKSEVAYSIRRMKPRTAPGLDGISADALILVRKCQMNSGHYEIIT</sequence>
<protein>
    <submittedName>
        <fullName evidence="3">Reverse transcriptase domain-containing protein</fullName>
    </submittedName>
</protein>
<evidence type="ECO:0000313" key="2">
    <source>
        <dbReference type="Proteomes" id="UP000271162"/>
    </source>
</evidence>
<dbReference type="AlphaFoldDB" id="A0A0N4XXE9"/>
<proteinExistence type="predicted"/>
<evidence type="ECO:0000313" key="3">
    <source>
        <dbReference type="WBParaSite" id="NBR_0000765601-mRNA-1"/>
    </source>
</evidence>
<evidence type="ECO:0000313" key="1">
    <source>
        <dbReference type="EMBL" id="VDL71246.1"/>
    </source>
</evidence>
<dbReference type="WBParaSite" id="NBR_0000765601-mRNA-1">
    <property type="protein sequence ID" value="NBR_0000765601-mRNA-1"/>
    <property type="gene ID" value="NBR_0000765601"/>
</dbReference>
<reference evidence="3" key="1">
    <citation type="submission" date="2017-02" db="UniProtKB">
        <authorList>
            <consortium name="WormBaseParasite"/>
        </authorList>
    </citation>
    <scope>IDENTIFICATION</scope>
</reference>
<dbReference type="EMBL" id="UYSL01019912">
    <property type="protein sequence ID" value="VDL71246.1"/>
    <property type="molecule type" value="Genomic_DNA"/>
</dbReference>
<reference evidence="1 2" key="2">
    <citation type="submission" date="2018-11" db="EMBL/GenBank/DDBJ databases">
        <authorList>
            <consortium name="Pathogen Informatics"/>
        </authorList>
    </citation>
    <scope>NUCLEOTIDE SEQUENCE [LARGE SCALE GENOMIC DNA]</scope>
</reference>
<dbReference type="STRING" id="27835.A0A0N4XXE9"/>
<dbReference type="Proteomes" id="UP000271162">
    <property type="component" value="Unassembled WGS sequence"/>
</dbReference>
<name>A0A0N4XXE9_NIPBR</name>
<accession>A0A0N4XXE9</accession>
<keyword evidence="2" id="KW-1185">Reference proteome</keyword>
<organism evidence="3">
    <name type="scientific">Nippostrongylus brasiliensis</name>
    <name type="common">Rat hookworm</name>
    <dbReference type="NCBI Taxonomy" id="27835"/>
    <lineage>
        <taxon>Eukaryota</taxon>
        <taxon>Metazoa</taxon>
        <taxon>Ecdysozoa</taxon>
        <taxon>Nematoda</taxon>
        <taxon>Chromadorea</taxon>
        <taxon>Rhabditida</taxon>
        <taxon>Rhabditina</taxon>
        <taxon>Rhabditomorpha</taxon>
        <taxon>Strongyloidea</taxon>
        <taxon>Heligmosomidae</taxon>
        <taxon>Nippostrongylus</taxon>
    </lineage>
</organism>
<gene>
    <name evidence="1" type="ORF">NBR_LOCUS7657</name>
</gene>